<protein>
    <submittedName>
        <fullName evidence="2">Uncharacterized protein</fullName>
    </submittedName>
</protein>
<evidence type="ECO:0000313" key="3">
    <source>
        <dbReference type="Proteomes" id="UP000634136"/>
    </source>
</evidence>
<evidence type="ECO:0000313" key="2">
    <source>
        <dbReference type="EMBL" id="KAF7830548.1"/>
    </source>
</evidence>
<dbReference type="EMBL" id="JAAIUW010000005">
    <property type="protein sequence ID" value="KAF7830548.1"/>
    <property type="molecule type" value="Genomic_DNA"/>
</dbReference>
<gene>
    <name evidence="2" type="ORF">G2W53_012881</name>
</gene>
<reference evidence="2" key="1">
    <citation type="submission" date="2020-09" db="EMBL/GenBank/DDBJ databases">
        <title>Genome-Enabled Discovery of Anthraquinone Biosynthesis in Senna tora.</title>
        <authorList>
            <person name="Kang S.-H."/>
            <person name="Pandey R.P."/>
            <person name="Lee C.-M."/>
            <person name="Sim J.-S."/>
            <person name="Jeong J.-T."/>
            <person name="Choi B.-S."/>
            <person name="Jung M."/>
            <person name="Ginzburg D."/>
            <person name="Zhao K."/>
            <person name="Won S.Y."/>
            <person name="Oh T.-J."/>
            <person name="Yu Y."/>
            <person name="Kim N.-H."/>
            <person name="Lee O.R."/>
            <person name="Lee T.-H."/>
            <person name="Bashyal P."/>
            <person name="Kim T.-S."/>
            <person name="Lee W.-H."/>
            <person name="Kawkins C."/>
            <person name="Kim C.-K."/>
            <person name="Kim J.S."/>
            <person name="Ahn B.O."/>
            <person name="Rhee S.Y."/>
            <person name="Sohng J.K."/>
        </authorList>
    </citation>
    <scope>NUCLEOTIDE SEQUENCE</scope>
    <source>
        <tissue evidence="2">Leaf</tissue>
    </source>
</reference>
<evidence type="ECO:0000256" key="1">
    <source>
        <dbReference type="SAM" id="MobiDB-lite"/>
    </source>
</evidence>
<dbReference type="Proteomes" id="UP000634136">
    <property type="component" value="Unassembled WGS sequence"/>
</dbReference>
<proteinExistence type="predicted"/>
<accession>A0A834TXI1</accession>
<name>A0A834TXI1_9FABA</name>
<dbReference type="AlphaFoldDB" id="A0A834TXI1"/>
<feature type="region of interest" description="Disordered" evidence="1">
    <location>
        <begin position="1"/>
        <end position="25"/>
    </location>
</feature>
<comment type="caution">
    <text evidence="2">The sequence shown here is derived from an EMBL/GenBank/DDBJ whole genome shotgun (WGS) entry which is preliminary data.</text>
</comment>
<sequence>MSRMRERNRFRRSDSPQNGNPVGMHVARRVGGLGLDPVWFIESRGWGEEMRVSARWNPQQRVPKSQYGLPMLKLVSS</sequence>
<organism evidence="2 3">
    <name type="scientific">Senna tora</name>
    <dbReference type="NCBI Taxonomy" id="362788"/>
    <lineage>
        <taxon>Eukaryota</taxon>
        <taxon>Viridiplantae</taxon>
        <taxon>Streptophyta</taxon>
        <taxon>Embryophyta</taxon>
        <taxon>Tracheophyta</taxon>
        <taxon>Spermatophyta</taxon>
        <taxon>Magnoliopsida</taxon>
        <taxon>eudicotyledons</taxon>
        <taxon>Gunneridae</taxon>
        <taxon>Pentapetalae</taxon>
        <taxon>rosids</taxon>
        <taxon>fabids</taxon>
        <taxon>Fabales</taxon>
        <taxon>Fabaceae</taxon>
        <taxon>Caesalpinioideae</taxon>
        <taxon>Cassia clade</taxon>
        <taxon>Senna</taxon>
    </lineage>
</organism>
<feature type="compositionally biased region" description="Basic and acidic residues" evidence="1">
    <location>
        <begin position="1"/>
        <end position="14"/>
    </location>
</feature>
<keyword evidence="3" id="KW-1185">Reference proteome</keyword>